<keyword evidence="3" id="KW-1185">Reference proteome</keyword>
<sequence length="330" mass="37439">MNTNTSSGTPSGNQPPIINPTLIDTTEKSEPTIQELFANMSAMMAKNSEMFDRKLDQNTEKINKSLSIQIQALGQQHEDTVNRVVSVEKVVRELQNSISPLATKLSIVENELDKFKNVNNTSSNSFSTVGFQPQSNSTAALNAPSVLTASMMQPERIGDMVSQFTSDPNDIHPEMFLIQLEQYFSSYLLSDEQKIGLFRRRLSHNARTGFDYLMPVPNTYNELIHFFRQHYWSSSTQRKVRHEIFAPYQHRAPTGIVTHAMRWIAKAKFLSAPIEPYDLVGIIIQHYPSPLSIAIRGRNPRTTQELLTVLTEMEESTSFYNSTPTYQSEI</sequence>
<dbReference type="OrthoDB" id="6615629at2759"/>
<feature type="region of interest" description="Disordered" evidence="1">
    <location>
        <begin position="1"/>
        <end position="21"/>
    </location>
</feature>
<dbReference type="AlphaFoldDB" id="A0A5E4N4F4"/>
<dbReference type="EMBL" id="CABPRJ010001475">
    <property type="protein sequence ID" value="VVC38471.1"/>
    <property type="molecule type" value="Genomic_DNA"/>
</dbReference>
<feature type="compositionally biased region" description="Polar residues" evidence="1">
    <location>
        <begin position="1"/>
        <end position="16"/>
    </location>
</feature>
<reference evidence="2 3" key="1">
    <citation type="submission" date="2019-08" db="EMBL/GenBank/DDBJ databases">
        <authorList>
            <person name="Alioto T."/>
            <person name="Alioto T."/>
            <person name="Gomez Garrido J."/>
        </authorList>
    </citation>
    <scope>NUCLEOTIDE SEQUENCE [LARGE SCALE GENOMIC DNA]</scope>
</reference>
<organism evidence="2 3">
    <name type="scientific">Cinara cedri</name>
    <dbReference type="NCBI Taxonomy" id="506608"/>
    <lineage>
        <taxon>Eukaryota</taxon>
        <taxon>Metazoa</taxon>
        <taxon>Ecdysozoa</taxon>
        <taxon>Arthropoda</taxon>
        <taxon>Hexapoda</taxon>
        <taxon>Insecta</taxon>
        <taxon>Pterygota</taxon>
        <taxon>Neoptera</taxon>
        <taxon>Paraneoptera</taxon>
        <taxon>Hemiptera</taxon>
        <taxon>Sternorrhyncha</taxon>
        <taxon>Aphidomorpha</taxon>
        <taxon>Aphidoidea</taxon>
        <taxon>Aphididae</taxon>
        <taxon>Lachninae</taxon>
        <taxon>Cinara</taxon>
    </lineage>
</organism>
<proteinExistence type="predicted"/>
<evidence type="ECO:0000256" key="1">
    <source>
        <dbReference type="SAM" id="MobiDB-lite"/>
    </source>
</evidence>
<evidence type="ECO:0000313" key="2">
    <source>
        <dbReference type="EMBL" id="VVC38471.1"/>
    </source>
</evidence>
<evidence type="ECO:0000313" key="3">
    <source>
        <dbReference type="Proteomes" id="UP000325440"/>
    </source>
</evidence>
<protein>
    <submittedName>
        <fullName evidence="2">Uncharacterized protein</fullName>
    </submittedName>
</protein>
<gene>
    <name evidence="2" type="ORF">CINCED_3A025685</name>
</gene>
<dbReference type="Proteomes" id="UP000325440">
    <property type="component" value="Unassembled WGS sequence"/>
</dbReference>
<accession>A0A5E4N4F4</accession>
<name>A0A5E4N4F4_9HEMI</name>